<evidence type="ECO:0000313" key="1">
    <source>
        <dbReference type="EMBL" id="CAE7497214.1"/>
    </source>
</evidence>
<name>A0A812SQ80_9DINO</name>
<dbReference type="InterPro" id="IPR018790">
    <property type="entry name" value="DUF2358"/>
</dbReference>
<proteinExistence type="predicted"/>
<accession>A0A812SQ80</accession>
<dbReference type="Proteomes" id="UP000604046">
    <property type="component" value="Unassembled WGS sequence"/>
</dbReference>
<dbReference type="OrthoDB" id="407547at2759"/>
<dbReference type="AlphaFoldDB" id="A0A812SQ80"/>
<dbReference type="Pfam" id="PF10184">
    <property type="entry name" value="DUF2358"/>
    <property type="match status" value="1"/>
</dbReference>
<sequence length="282" mass="32015">MEPSALRAMARLRFDRLWRSATSKLRLPLLVVCLVLVLVHKDSTSSQSFLVRQGCIGTSWRSSRPQRQVAAAGVSEDVSDRLMREEARNFRMNLGHALDVLRRDVPHMFDKSYDLDYSIFSPSVVAEDARMPNVQMRGLEAYRTTIDLIRQVVRTTCDHHKMEIQSISVPVNSVVYVRWRLQIWPKDPLGPAKVFLNPAWRLFSSPLHDYGAAVEPTILEGYSKYDFDAWSGEIVKHAVEVTLPPMLLKDFVQQPSFAFLFLSAPGSGGYVPATPPRPRVTF</sequence>
<comment type="caution">
    <text evidence="1">The sequence shown here is derived from an EMBL/GenBank/DDBJ whole genome shotgun (WGS) entry which is preliminary data.</text>
</comment>
<keyword evidence="2" id="KW-1185">Reference proteome</keyword>
<reference evidence="1" key="1">
    <citation type="submission" date="2021-02" db="EMBL/GenBank/DDBJ databases">
        <authorList>
            <person name="Dougan E. K."/>
            <person name="Rhodes N."/>
            <person name="Thang M."/>
            <person name="Chan C."/>
        </authorList>
    </citation>
    <scope>NUCLEOTIDE SEQUENCE</scope>
</reference>
<dbReference type="PANTHER" id="PTHR31094:SF2">
    <property type="entry name" value="RIKEN CDNA 2310061I04 GENE"/>
    <property type="match status" value="1"/>
</dbReference>
<organism evidence="1 2">
    <name type="scientific">Symbiodinium natans</name>
    <dbReference type="NCBI Taxonomy" id="878477"/>
    <lineage>
        <taxon>Eukaryota</taxon>
        <taxon>Sar</taxon>
        <taxon>Alveolata</taxon>
        <taxon>Dinophyceae</taxon>
        <taxon>Suessiales</taxon>
        <taxon>Symbiodiniaceae</taxon>
        <taxon>Symbiodinium</taxon>
    </lineage>
</organism>
<gene>
    <name evidence="1" type="ORF">SNAT2548_LOCUS27849</name>
</gene>
<dbReference type="EMBL" id="CAJNDS010002493">
    <property type="protein sequence ID" value="CAE7497214.1"/>
    <property type="molecule type" value="Genomic_DNA"/>
</dbReference>
<dbReference type="PANTHER" id="PTHR31094">
    <property type="entry name" value="RIKEN CDNA 2310061I04 GENE"/>
    <property type="match status" value="1"/>
</dbReference>
<protein>
    <submittedName>
        <fullName evidence="1">Uncharacterized protein</fullName>
    </submittedName>
</protein>
<evidence type="ECO:0000313" key="2">
    <source>
        <dbReference type="Proteomes" id="UP000604046"/>
    </source>
</evidence>